<proteinExistence type="predicted"/>
<keyword evidence="1" id="KW-0805">Transcription regulation</keyword>
<dbReference type="Proteomes" id="UP000249852">
    <property type="component" value="Unassembled WGS sequence"/>
</dbReference>
<keyword evidence="2" id="KW-0238">DNA-binding</keyword>
<evidence type="ECO:0000256" key="1">
    <source>
        <dbReference type="ARBA" id="ARBA00023015"/>
    </source>
</evidence>
<keyword evidence="3" id="KW-0804">Transcription</keyword>
<dbReference type="CDD" id="cd01392">
    <property type="entry name" value="HTH_LacI"/>
    <property type="match status" value="1"/>
</dbReference>
<sequence length="352" mass="39840">MRKRENKPHELAMKKSNVTMKDIARELGVSVATVSRALKDSPRISAEKREEIKRYAREQNFTPNLIAEALRKSKVQPLKVIGVIVPQFTHFYFSSILAGIEEEASMRGYQLMVAQSNESYEREVKICKSFYENKVCGVIVSQAKNTTKFDHFQFLVDQHIPLVFYDRVSIGVNASRVVIDDYMGAFSAVNHLINTGCRRIAYYGLSMNLEIGKNRYNGYRDALLKHGIQPDEQLIRMCDNRSDAESITPDLLNFQNPPDAFFAVNDETALGILYSCKRLGYRIPEDISICGFTNGIRAVSCDPMLTTVEQRGLRVGEEAASILIDKAEGSLPLDTVEKRIVRTRLIIRGTTR</sequence>
<dbReference type="Pfam" id="PF00356">
    <property type="entry name" value="LacI"/>
    <property type="match status" value="1"/>
</dbReference>
<dbReference type="CDD" id="cd06267">
    <property type="entry name" value="PBP1_LacI_sugar_binding-like"/>
    <property type="match status" value="1"/>
</dbReference>
<dbReference type="SMART" id="SM00354">
    <property type="entry name" value="HTH_LACI"/>
    <property type="match status" value="1"/>
</dbReference>
<accession>A0ABX9DQT1</accession>
<dbReference type="SUPFAM" id="SSF47413">
    <property type="entry name" value="lambda repressor-like DNA-binding domains"/>
    <property type="match status" value="1"/>
</dbReference>
<name>A0ABX9DQT1_9BACT</name>
<dbReference type="Pfam" id="PF13377">
    <property type="entry name" value="Peripla_BP_3"/>
    <property type="match status" value="1"/>
</dbReference>
<dbReference type="EMBL" id="QLTQ01000041">
    <property type="protein sequence ID" value="RAS41087.1"/>
    <property type="molecule type" value="Genomic_DNA"/>
</dbReference>
<dbReference type="Gene3D" id="3.40.50.2300">
    <property type="match status" value="2"/>
</dbReference>
<dbReference type="InterPro" id="IPR000843">
    <property type="entry name" value="HTH_LacI"/>
</dbReference>
<dbReference type="RefSeq" id="WP_006044311.1">
    <property type="nucleotide sequence ID" value="NZ_JABZTP010000038.1"/>
</dbReference>
<evidence type="ECO:0000313" key="5">
    <source>
        <dbReference type="EMBL" id="RAS41087.1"/>
    </source>
</evidence>
<organism evidence="5 6">
    <name type="scientific">Prevotella pallens</name>
    <dbReference type="NCBI Taxonomy" id="60133"/>
    <lineage>
        <taxon>Bacteria</taxon>
        <taxon>Pseudomonadati</taxon>
        <taxon>Bacteroidota</taxon>
        <taxon>Bacteroidia</taxon>
        <taxon>Bacteroidales</taxon>
        <taxon>Prevotellaceae</taxon>
        <taxon>Prevotella</taxon>
    </lineage>
</organism>
<dbReference type="InterPro" id="IPR046335">
    <property type="entry name" value="LacI/GalR-like_sensor"/>
</dbReference>
<dbReference type="PANTHER" id="PTHR30146:SF109">
    <property type="entry name" value="HTH-TYPE TRANSCRIPTIONAL REGULATOR GALS"/>
    <property type="match status" value="1"/>
</dbReference>
<evidence type="ECO:0000256" key="2">
    <source>
        <dbReference type="ARBA" id="ARBA00023125"/>
    </source>
</evidence>
<dbReference type="SUPFAM" id="SSF53822">
    <property type="entry name" value="Periplasmic binding protein-like I"/>
    <property type="match status" value="1"/>
</dbReference>
<evidence type="ECO:0000313" key="6">
    <source>
        <dbReference type="Proteomes" id="UP000249852"/>
    </source>
</evidence>
<evidence type="ECO:0000259" key="4">
    <source>
        <dbReference type="PROSITE" id="PS50932"/>
    </source>
</evidence>
<comment type="caution">
    <text evidence="5">The sequence shown here is derived from an EMBL/GenBank/DDBJ whole genome shotgun (WGS) entry which is preliminary data.</text>
</comment>
<dbReference type="Gene3D" id="1.10.260.40">
    <property type="entry name" value="lambda repressor-like DNA-binding domains"/>
    <property type="match status" value="1"/>
</dbReference>
<dbReference type="InterPro" id="IPR010982">
    <property type="entry name" value="Lambda_DNA-bd_dom_sf"/>
</dbReference>
<protein>
    <submittedName>
        <fullName evidence="5">LacI family transcriptional regulator</fullName>
    </submittedName>
</protein>
<gene>
    <name evidence="5" type="ORF">BC673_14111</name>
</gene>
<keyword evidence="6" id="KW-1185">Reference proteome</keyword>
<dbReference type="PROSITE" id="PS50932">
    <property type="entry name" value="HTH_LACI_2"/>
    <property type="match status" value="1"/>
</dbReference>
<evidence type="ECO:0000256" key="3">
    <source>
        <dbReference type="ARBA" id="ARBA00023163"/>
    </source>
</evidence>
<dbReference type="PANTHER" id="PTHR30146">
    <property type="entry name" value="LACI-RELATED TRANSCRIPTIONAL REPRESSOR"/>
    <property type="match status" value="1"/>
</dbReference>
<reference evidence="5 6" key="1">
    <citation type="submission" date="2018-06" db="EMBL/GenBank/DDBJ databases">
        <title>Genomic Encyclopedia of Archaeal and Bacterial Type Strains, Phase II (KMG-II): from individual species to whole genera.</title>
        <authorList>
            <person name="Goeker M."/>
        </authorList>
    </citation>
    <scope>NUCLEOTIDE SEQUENCE [LARGE SCALE GENOMIC DNA]</scope>
    <source>
        <strain evidence="5 6">DSM 18710</strain>
    </source>
</reference>
<feature type="domain" description="HTH lacI-type" evidence="4">
    <location>
        <begin position="18"/>
        <end position="72"/>
    </location>
</feature>
<dbReference type="InterPro" id="IPR028082">
    <property type="entry name" value="Peripla_BP_I"/>
</dbReference>